<feature type="region of interest" description="Disordered" evidence="1">
    <location>
        <begin position="20"/>
        <end position="169"/>
    </location>
</feature>
<gene>
    <name evidence="2" type="ORF">D2E76_16650</name>
</gene>
<accession>A0ABD7HNN2</accession>
<dbReference type="EMBL" id="QXBN01000012">
    <property type="protein sequence ID" value="RIT36878.1"/>
    <property type="molecule type" value="Genomic_DNA"/>
</dbReference>
<feature type="compositionally biased region" description="Gly residues" evidence="1">
    <location>
        <begin position="119"/>
        <end position="137"/>
    </location>
</feature>
<reference evidence="2 3" key="1">
    <citation type="submission" date="2018-08" db="EMBL/GenBank/DDBJ databases">
        <title>Linezolid Resistance in Mycobacterium abscessus: MIC Distribution and Comprehensive Investigation of Resistance Mechanisms.</title>
        <authorList>
            <person name="Ye M."/>
            <person name="Xu L."/>
            <person name="Zou Y."/>
            <person name="Li B."/>
            <person name="Guo Q."/>
            <person name="Zhang Y."/>
            <person name="Zhan M."/>
            <person name="Xu B."/>
            <person name="Yu F."/>
            <person name="Zhang Z."/>
            <person name="Chu H."/>
        </authorList>
    </citation>
    <scope>NUCLEOTIDE SEQUENCE [LARGE SCALE GENOMIC DNA]</scope>
    <source>
        <strain evidence="2 3">G143</strain>
    </source>
</reference>
<protein>
    <submittedName>
        <fullName evidence="2">Uncharacterized protein</fullName>
    </submittedName>
</protein>
<feature type="compositionally biased region" description="Basic and acidic residues" evidence="1">
    <location>
        <begin position="31"/>
        <end position="75"/>
    </location>
</feature>
<name>A0ABD7HNN2_9MYCO</name>
<evidence type="ECO:0000313" key="2">
    <source>
        <dbReference type="EMBL" id="RIT36878.1"/>
    </source>
</evidence>
<dbReference type="AlphaFoldDB" id="A0ABD7HNN2"/>
<evidence type="ECO:0000313" key="3">
    <source>
        <dbReference type="Proteomes" id="UP000284557"/>
    </source>
</evidence>
<dbReference type="Proteomes" id="UP000284557">
    <property type="component" value="Unassembled WGS sequence"/>
</dbReference>
<organism evidence="2 3">
    <name type="scientific">Mycobacteroides abscessus</name>
    <dbReference type="NCBI Taxonomy" id="36809"/>
    <lineage>
        <taxon>Bacteria</taxon>
        <taxon>Bacillati</taxon>
        <taxon>Actinomycetota</taxon>
        <taxon>Actinomycetes</taxon>
        <taxon>Mycobacteriales</taxon>
        <taxon>Mycobacteriaceae</taxon>
        <taxon>Mycobacteroides</taxon>
    </lineage>
</organism>
<proteinExistence type="predicted"/>
<comment type="caution">
    <text evidence="2">The sequence shown here is derived from an EMBL/GenBank/DDBJ whole genome shotgun (WGS) entry which is preliminary data.</text>
</comment>
<sequence length="310" mass="32351">MGTKFRQAFDGLPAQIRAEGIDPSTHSALGDSHDATQKLLDRGAKVSDKGRKFTEEAEEQARESGDDIKKVDTTKTELSSGHAPPAQPQAMSTPPPAAAQQQPMNAAPPQQTAMPAGMSSGGGSGGGSGRGGGGGGFPNFAAGAHSAGNSQSDSGAKGAGRTHPRGPSVFMNFDAQQMQNAKEIVNAGLRLGMSRDAIQIALMTAITESGIRRLANANVADSLLIDNDGIGEDHDSTGPFQQRQSWGATADLMDPTTSAGKFFAELVKVDGWEYMDKGQAAQKVQKSAFPDAYDKYEEQAGQLLDRIFAG</sequence>
<evidence type="ECO:0000256" key="1">
    <source>
        <dbReference type="SAM" id="MobiDB-lite"/>
    </source>
</evidence>
<feature type="compositionally biased region" description="Low complexity" evidence="1">
    <location>
        <begin position="88"/>
        <end position="118"/>
    </location>
</feature>